<dbReference type="InterPro" id="IPR005097">
    <property type="entry name" value="Sacchrp_dh_NADP-bd"/>
</dbReference>
<dbReference type="SUPFAM" id="SSF51735">
    <property type="entry name" value="NAD(P)-binding Rossmann-fold domains"/>
    <property type="match status" value="1"/>
</dbReference>
<organism evidence="2 3">
    <name type="scientific">Lysinibacillus agricola</name>
    <dbReference type="NCBI Taxonomy" id="2590012"/>
    <lineage>
        <taxon>Bacteria</taxon>
        <taxon>Bacillati</taxon>
        <taxon>Bacillota</taxon>
        <taxon>Bacilli</taxon>
        <taxon>Bacillales</taxon>
        <taxon>Bacillaceae</taxon>
        <taxon>Lysinibacillus</taxon>
    </lineage>
</organism>
<evidence type="ECO:0000259" key="1">
    <source>
        <dbReference type="Pfam" id="PF03435"/>
    </source>
</evidence>
<evidence type="ECO:0000313" key="3">
    <source>
        <dbReference type="Proteomes" id="UP000596049"/>
    </source>
</evidence>
<name>A0ABX7AKE5_9BACI</name>
<dbReference type="PANTHER" id="PTHR43796">
    <property type="entry name" value="CARBOXYNORSPERMIDINE SYNTHASE"/>
    <property type="match status" value="1"/>
</dbReference>
<dbReference type="RefSeq" id="WP_053593044.1">
    <property type="nucleotide sequence ID" value="NZ_CP067341.1"/>
</dbReference>
<dbReference type="Gene3D" id="3.40.50.720">
    <property type="entry name" value="NAD(P)-binding Rossmann-like Domain"/>
    <property type="match status" value="1"/>
</dbReference>
<dbReference type="EMBL" id="CP067341">
    <property type="protein sequence ID" value="QQP10223.1"/>
    <property type="molecule type" value="Genomic_DNA"/>
</dbReference>
<dbReference type="Gene3D" id="3.30.360.10">
    <property type="entry name" value="Dihydrodipicolinate Reductase, domain 2"/>
    <property type="match status" value="1"/>
</dbReference>
<keyword evidence="3" id="KW-1185">Reference proteome</keyword>
<dbReference type="Pfam" id="PF03435">
    <property type="entry name" value="Sacchrp_dh_NADP"/>
    <property type="match status" value="1"/>
</dbReference>
<proteinExistence type="predicted"/>
<gene>
    <name evidence="2" type="ORF">FJQ98_12970</name>
</gene>
<dbReference type="Proteomes" id="UP000596049">
    <property type="component" value="Chromosome"/>
</dbReference>
<dbReference type="PANTHER" id="PTHR43796:SF2">
    <property type="entry name" value="CARBOXYNORSPERMIDINE SYNTHASE"/>
    <property type="match status" value="1"/>
</dbReference>
<protein>
    <submittedName>
        <fullName evidence="2">Saccharopine dehydrogenase NADP-binding domain-containing protein</fullName>
    </submittedName>
</protein>
<dbReference type="InterPro" id="IPR036291">
    <property type="entry name" value="NAD(P)-bd_dom_sf"/>
</dbReference>
<feature type="domain" description="Saccharopine dehydrogenase NADP binding" evidence="1">
    <location>
        <begin position="4"/>
        <end position="123"/>
    </location>
</feature>
<accession>A0ABX7AKE5</accession>
<sequence length="366" mass="41191">MKNILVIGGYGQVGTVICKSLSQIYPGKVIAAGRNFEKAKRFSLSMNDKVLPLKLDIYNLETSHEVFTHTQLVIMCLDQKDTNFVEMCIQNKVNYIDISPSYTILSKIESLHSKAIESGTTLVLGVGLSPGLSNLMVKNLVNQVNKVNRTDTYLMLGIGEKHGNDGVEWLLNNINNNFSICENGQNKYVSSFTDGKYVELPKKFGKRIAYRFNLADQHILTKTLPLENVSSRFFYDSDFTTKELAILKKVGTFKLLKYKFFKNIFINIFVGALHIFDKLNIGSNDYLIKAEVHGEIEGKKGIIESVLFGSNNTEITGNVASILGNKLIKNNYSAGVHYIEQLFDLDDILSILDDNISYKYEIKSFN</sequence>
<reference evidence="2 3" key="1">
    <citation type="submission" date="2020-01" db="EMBL/GenBank/DDBJ databases">
        <authorList>
            <person name="Liu G."/>
            <person name="Liu B."/>
        </authorList>
    </citation>
    <scope>NUCLEOTIDE SEQUENCE [LARGE SCALE GENOMIC DNA]</scope>
    <source>
        <strain evidence="2 3">FJAT-51161</strain>
    </source>
</reference>
<evidence type="ECO:0000313" key="2">
    <source>
        <dbReference type="EMBL" id="QQP10223.1"/>
    </source>
</evidence>